<evidence type="ECO:0000313" key="1">
    <source>
        <dbReference type="EMBL" id="MBA4667802.1"/>
    </source>
</evidence>
<dbReference type="EMBL" id="GISG01237108">
    <property type="protein sequence ID" value="MBA4667802.1"/>
    <property type="molecule type" value="Transcribed_RNA"/>
</dbReference>
<dbReference type="AlphaFoldDB" id="A0A7C9EGF8"/>
<organism evidence="1">
    <name type="scientific">Opuntia streptacantha</name>
    <name type="common">Prickly pear cactus</name>
    <name type="synonym">Opuntia cardona</name>
    <dbReference type="NCBI Taxonomy" id="393608"/>
    <lineage>
        <taxon>Eukaryota</taxon>
        <taxon>Viridiplantae</taxon>
        <taxon>Streptophyta</taxon>
        <taxon>Embryophyta</taxon>
        <taxon>Tracheophyta</taxon>
        <taxon>Spermatophyta</taxon>
        <taxon>Magnoliopsida</taxon>
        <taxon>eudicotyledons</taxon>
        <taxon>Gunneridae</taxon>
        <taxon>Pentapetalae</taxon>
        <taxon>Caryophyllales</taxon>
        <taxon>Cactineae</taxon>
        <taxon>Cactaceae</taxon>
        <taxon>Opuntioideae</taxon>
        <taxon>Opuntia</taxon>
    </lineage>
</organism>
<accession>A0A7C9EGF8</accession>
<sequence length="137" mass="15149">MSNDSQLNVDNLIISQEIMEVMLWLASKLVVELLDSWYGQVSATISRLEAPKSTKAIDVLMNLKAKLVPYQSTCCVISFKSPFSTLVMHNTSGCEHGPAKNSCTTPLRLIQLQPLCFFTPLSLMTCLNPETSLHSLS</sequence>
<reference evidence="1" key="1">
    <citation type="journal article" date="2013" name="J. Plant Res.">
        <title>Effect of fungi and light on seed germination of three Opuntia species from semiarid lands of central Mexico.</title>
        <authorList>
            <person name="Delgado-Sanchez P."/>
            <person name="Jimenez-Bremont J.F."/>
            <person name="Guerrero-Gonzalez Mde L."/>
            <person name="Flores J."/>
        </authorList>
    </citation>
    <scope>NUCLEOTIDE SEQUENCE</scope>
    <source>
        <tissue evidence="1">Cladode</tissue>
    </source>
</reference>
<protein>
    <submittedName>
        <fullName evidence="1">Uncharacterized protein</fullName>
    </submittedName>
</protein>
<reference evidence="1" key="2">
    <citation type="submission" date="2020-07" db="EMBL/GenBank/DDBJ databases">
        <authorList>
            <person name="Vera ALvarez R."/>
            <person name="Arias-Moreno D.M."/>
            <person name="Jimenez-Jacinto V."/>
            <person name="Jimenez-Bremont J.F."/>
            <person name="Swaminathan K."/>
            <person name="Moose S.P."/>
            <person name="Guerrero-Gonzalez M.L."/>
            <person name="Marino-Ramirez L."/>
            <person name="Landsman D."/>
            <person name="Rodriguez-Kessler M."/>
            <person name="Delgado-Sanchez P."/>
        </authorList>
    </citation>
    <scope>NUCLEOTIDE SEQUENCE</scope>
    <source>
        <tissue evidence="1">Cladode</tissue>
    </source>
</reference>
<name>A0A7C9EGF8_OPUST</name>
<proteinExistence type="predicted"/>